<sequence length="53" mass="6113">MNRIYQTRTEWIGQMGAMAVSSSFEACGIDVRQDRIVFFTLAIRHFQKNPGSF</sequence>
<reference evidence="1 2" key="1">
    <citation type="journal article" date="2017" name="Int. J. Syst. Evol. Microbiol.">
        <title>Bacillus mangrovi sp. nov., isolated from a sediment sample from a mangrove forest.</title>
        <authorList>
            <person name="Gupta V."/>
            <person name="Singh P.K."/>
            <person name="Korpole S."/>
            <person name="Tanuku N.R.S."/>
            <person name="Pinnaka A.K."/>
        </authorList>
    </citation>
    <scope>NUCLEOTIDE SEQUENCE [LARGE SCALE GENOMIC DNA]</scope>
    <source>
        <strain evidence="1 2">KCTC 33872</strain>
    </source>
</reference>
<dbReference type="EMBL" id="WMIB01000001">
    <property type="protein sequence ID" value="MTH52002.1"/>
    <property type="molecule type" value="Genomic_DNA"/>
</dbReference>
<accession>A0A7X2V2E6</accession>
<dbReference type="Proteomes" id="UP000434639">
    <property type="component" value="Unassembled WGS sequence"/>
</dbReference>
<comment type="caution">
    <text evidence="1">The sequence shown here is derived from an EMBL/GenBank/DDBJ whole genome shotgun (WGS) entry which is preliminary data.</text>
</comment>
<keyword evidence="2" id="KW-1185">Reference proteome</keyword>
<protein>
    <submittedName>
        <fullName evidence="1">Uncharacterized protein</fullName>
    </submittedName>
</protein>
<evidence type="ECO:0000313" key="2">
    <source>
        <dbReference type="Proteomes" id="UP000434639"/>
    </source>
</evidence>
<proteinExistence type="predicted"/>
<name>A0A7X2V2E6_9BACI</name>
<organism evidence="1 2">
    <name type="scientific">Metabacillus mangrovi</name>
    <dbReference type="NCBI Taxonomy" id="1491830"/>
    <lineage>
        <taxon>Bacteria</taxon>
        <taxon>Bacillati</taxon>
        <taxon>Bacillota</taxon>
        <taxon>Bacilli</taxon>
        <taxon>Bacillales</taxon>
        <taxon>Bacillaceae</taxon>
        <taxon>Metabacillus</taxon>
    </lineage>
</organism>
<dbReference type="RefSeq" id="WP_155110551.1">
    <property type="nucleotide sequence ID" value="NZ_WMIB01000001.1"/>
</dbReference>
<gene>
    <name evidence="1" type="ORF">GKZ89_01180</name>
</gene>
<dbReference type="AlphaFoldDB" id="A0A7X2V2E6"/>
<evidence type="ECO:0000313" key="1">
    <source>
        <dbReference type="EMBL" id="MTH52002.1"/>
    </source>
</evidence>